<gene>
    <name evidence="2" type="ORF">UFOVP185_35</name>
</gene>
<name>A0A6J7WGI5_9CAUD</name>
<protein>
    <submittedName>
        <fullName evidence="2">Uncharacterized protein</fullName>
    </submittedName>
</protein>
<evidence type="ECO:0000313" key="2">
    <source>
        <dbReference type="EMBL" id="CAB5214217.1"/>
    </source>
</evidence>
<dbReference type="EMBL" id="LR798242">
    <property type="protein sequence ID" value="CAB5214217.1"/>
    <property type="molecule type" value="Genomic_DNA"/>
</dbReference>
<reference evidence="2" key="1">
    <citation type="submission" date="2020-05" db="EMBL/GenBank/DDBJ databases">
        <authorList>
            <person name="Chiriac C."/>
            <person name="Salcher M."/>
            <person name="Ghai R."/>
            <person name="Kavagutti S V."/>
        </authorList>
    </citation>
    <scope>NUCLEOTIDE SEQUENCE</scope>
</reference>
<accession>A0A6J7WGI5</accession>
<proteinExistence type="predicted"/>
<keyword evidence="1" id="KW-0175">Coiled coil</keyword>
<evidence type="ECO:0000256" key="1">
    <source>
        <dbReference type="SAM" id="Coils"/>
    </source>
</evidence>
<feature type="coiled-coil region" evidence="1">
    <location>
        <begin position="199"/>
        <end position="226"/>
    </location>
</feature>
<organism evidence="2">
    <name type="scientific">uncultured Caudovirales phage</name>
    <dbReference type="NCBI Taxonomy" id="2100421"/>
    <lineage>
        <taxon>Viruses</taxon>
        <taxon>Duplodnaviria</taxon>
        <taxon>Heunggongvirae</taxon>
        <taxon>Uroviricota</taxon>
        <taxon>Caudoviricetes</taxon>
        <taxon>Peduoviridae</taxon>
        <taxon>Maltschvirus</taxon>
        <taxon>Maltschvirus maltsch</taxon>
    </lineage>
</organism>
<sequence length="262" mass="28779">MSNSKSAIAEIKKLMVQFGFMAEEKALLSFKLEDNTILQTEKLEEGSNIVMINDEFEQVALEDGSYTLVENFEIEVKDGSITSVKEIFVDATLKDGTQVSATGKGLEVGGKLFVLKDGTSLPAPDGEHYLSDGTALTVKDGEIVSVEQPKDEAPTEDAADETAEVGMATSPVEDETIKKDGKLNPEMMDEMYGMLKDFIAKCGQKMAEMEGQYSSLQNEFEAFKKEPAGEKIKYSKTENFAKVDDEIDARVANILALRNNKK</sequence>